<evidence type="ECO:0008006" key="4">
    <source>
        <dbReference type="Google" id="ProtNLM"/>
    </source>
</evidence>
<keyword evidence="1" id="KW-0812">Transmembrane</keyword>
<feature type="transmembrane region" description="Helical" evidence="1">
    <location>
        <begin position="50"/>
        <end position="74"/>
    </location>
</feature>
<gene>
    <name evidence="2" type="ORF">O6P32_00220</name>
</gene>
<keyword evidence="3" id="KW-1185">Reference proteome</keyword>
<name>A0ABT4PDP5_9BACT</name>
<dbReference type="RefSeq" id="WP_269876231.1">
    <property type="nucleotide sequence ID" value="NZ_JAPZVM010000001.1"/>
</dbReference>
<feature type="transmembrane region" description="Helical" evidence="1">
    <location>
        <begin position="118"/>
        <end position="134"/>
    </location>
</feature>
<dbReference type="EMBL" id="JAPZVM010000001">
    <property type="protein sequence ID" value="MCZ8371138.1"/>
    <property type="molecule type" value="Genomic_DNA"/>
</dbReference>
<evidence type="ECO:0000313" key="3">
    <source>
        <dbReference type="Proteomes" id="UP001141933"/>
    </source>
</evidence>
<feature type="transmembrane region" description="Helical" evidence="1">
    <location>
        <begin position="95"/>
        <end position="112"/>
    </location>
</feature>
<dbReference type="Proteomes" id="UP001141933">
    <property type="component" value="Unassembled WGS sequence"/>
</dbReference>
<sequence length="150" mass="17395">MEKEMTRLLNYLKVEYFLLWILCAATVLLYEMDILPQGIFVDDPRADYILQVVGILLTVGLIPVSLRLFSLSLTKYIKQLNLMDALKSYRRWNEVRIALLLVPALINLSIYYWTMNTTGLLCVGMVLIASMFCIPGRERMLNELDLQDKQ</sequence>
<feature type="transmembrane region" description="Helical" evidence="1">
    <location>
        <begin position="12"/>
        <end position="30"/>
    </location>
</feature>
<reference evidence="2" key="1">
    <citation type="submission" date="2022-12" db="EMBL/GenBank/DDBJ databases">
        <title>Phocaeicola acetigenes sp. nov., isolated feces from a healthy human.</title>
        <authorList>
            <person name="Do H."/>
            <person name="Ha Y.B."/>
            <person name="Kim J.-S."/>
            <person name="Suh M.K."/>
            <person name="Kim H.S."/>
            <person name="Lee J.-S."/>
        </authorList>
    </citation>
    <scope>NUCLEOTIDE SEQUENCE</scope>
    <source>
        <strain evidence="2">KGMB11183</strain>
    </source>
</reference>
<keyword evidence="1" id="KW-0472">Membrane</keyword>
<comment type="caution">
    <text evidence="2">The sequence shown here is derived from an EMBL/GenBank/DDBJ whole genome shotgun (WGS) entry which is preliminary data.</text>
</comment>
<evidence type="ECO:0000256" key="1">
    <source>
        <dbReference type="SAM" id="Phobius"/>
    </source>
</evidence>
<evidence type="ECO:0000313" key="2">
    <source>
        <dbReference type="EMBL" id="MCZ8371138.1"/>
    </source>
</evidence>
<organism evidence="2 3">
    <name type="scientific">Phocaeicola acetigenes</name>
    <dbReference type="NCBI Taxonomy" id="3016083"/>
    <lineage>
        <taxon>Bacteria</taxon>
        <taxon>Pseudomonadati</taxon>
        <taxon>Bacteroidota</taxon>
        <taxon>Bacteroidia</taxon>
        <taxon>Bacteroidales</taxon>
        <taxon>Bacteroidaceae</taxon>
        <taxon>Phocaeicola</taxon>
    </lineage>
</organism>
<proteinExistence type="predicted"/>
<keyword evidence="1" id="KW-1133">Transmembrane helix</keyword>
<protein>
    <recommendedName>
        <fullName evidence="4">Transmembrane protein</fullName>
    </recommendedName>
</protein>
<accession>A0ABT4PDP5</accession>